<name>A0A8J3ZMK5_9ACTN</name>
<accession>A0A8J3ZMK5</accession>
<evidence type="ECO:0008006" key="3">
    <source>
        <dbReference type="Google" id="ProtNLM"/>
    </source>
</evidence>
<organism evidence="1 2">
    <name type="scientific">Virgisporangium ochraceum</name>
    <dbReference type="NCBI Taxonomy" id="65505"/>
    <lineage>
        <taxon>Bacteria</taxon>
        <taxon>Bacillati</taxon>
        <taxon>Actinomycetota</taxon>
        <taxon>Actinomycetes</taxon>
        <taxon>Micromonosporales</taxon>
        <taxon>Micromonosporaceae</taxon>
        <taxon>Virgisporangium</taxon>
    </lineage>
</organism>
<gene>
    <name evidence="1" type="ORF">Voc01_004850</name>
</gene>
<dbReference type="InterPro" id="IPR027417">
    <property type="entry name" value="P-loop_NTPase"/>
</dbReference>
<dbReference type="Proteomes" id="UP000635606">
    <property type="component" value="Unassembled WGS sequence"/>
</dbReference>
<evidence type="ECO:0000313" key="2">
    <source>
        <dbReference type="Proteomes" id="UP000635606"/>
    </source>
</evidence>
<reference evidence="1" key="1">
    <citation type="submission" date="2021-01" db="EMBL/GenBank/DDBJ databases">
        <title>Whole genome shotgun sequence of Virgisporangium ochraceum NBRC 16418.</title>
        <authorList>
            <person name="Komaki H."/>
            <person name="Tamura T."/>
        </authorList>
    </citation>
    <scope>NUCLEOTIDE SEQUENCE</scope>
    <source>
        <strain evidence="1">NBRC 16418</strain>
    </source>
</reference>
<comment type="caution">
    <text evidence="1">The sequence shown here is derived from an EMBL/GenBank/DDBJ whole genome shotgun (WGS) entry which is preliminary data.</text>
</comment>
<sequence length="214" mass="23186">MGRVHFRPITPAALSEALADDLAARGPDGYLSVAVDGPPPARPDRLATSLVDPLRARGRAALTVATSGFLRPASIRFERGRTNPDSFYENWFDLPALAREVLGELGTTGRVLPDLWDPATDRATRSPYVDLPPGGVLLLHGPLLLGTGLAVDYTVHLLMTPAALERRTEPADRWTLPAYDRYADEVSPADWADVVVRSDDPDHPAISMIGSMRS</sequence>
<proteinExistence type="predicted"/>
<evidence type="ECO:0000313" key="1">
    <source>
        <dbReference type="EMBL" id="GIJ65568.1"/>
    </source>
</evidence>
<keyword evidence="2" id="KW-1185">Reference proteome</keyword>
<protein>
    <recommendedName>
        <fullName evidence="3">Uridine kinase</fullName>
    </recommendedName>
</protein>
<dbReference type="Gene3D" id="3.40.50.300">
    <property type="entry name" value="P-loop containing nucleotide triphosphate hydrolases"/>
    <property type="match status" value="1"/>
</dbReference>
<dbReference type="AlphaFoldDB" id="A0A8J3ZMK5"/>
<dbReference type="EMBL" id="BOPH01000006">
    <property type="protein sequence ID" value="GIJ65568.1"/>
    <property type="molecule type" value="Genomic_DNA"/>
</dbReference>
<dbReference type="RefSeq" id="WP_373873777.1">
    <property type="nucleotide sequence ID" value="NZ_BOPH01000006.1"/>
</dbReference>